<evidence type="ECO:0000256" key="2">
    <source>
        <dbReference type="SAM" id="MobiDB-lite"/>
    </source>
</evidence>
<accession>A0AA88B0U0</accession>
<protein>
    <submittedName>
        <fullName evidence="3">Uncharacterized protein</fullName>
    </submittedName>
</protein>
<proteinExistence type="predicted"/>
<feature type="region of interest" description="Disordered" evidence="2">
    <location>
        <begin position="76"/>
        <end position="116"/>
    </location>
</feature>
<dbReference type="AlphaFoldDB" id="A0AA88B0U0"/>
<gene>
    <name evidence="3" type="ORF">TIFTF001_024715</name>
</gene>
<organism evidence="3 4">
    <name type="scientific">Ficus carica</name>
    <name type="common">Common fig</name>
    <dbReference type="NCBI Taxonomy" id="3494"/>
    <lineage>
        <taxon>Eukaryota</taxon>
        <taxon>Viridiplantae</taxon>
        <taxon>Streptophyta</taxon>
        <taxon>Embryophyta</taxon>
        <taxon>Tracheophyta</taxon>
        <taxon>Spermatophyta</taxon>
        <taxon>Magnoliopsida</taxon>
        <taxon>eudicotyledons</taxon>
        <taxon>Gunneridae</taxon>
        <taxon>Pentapetalae</taxon>
        <taxon>rosids</taxon>
        <taxon>fabids</taxon>
        <taxon>Rosales</taxon>
        <taxon>Moraceae</taxon>
        <taxon>Ficeae</taxon>
        <taxon>Ficus</taxon>
    </lineage>
</organism>
<evidence type="ECO:0000256" key="1">
    <source>
        <dbReference type="SAM" id="Coils"/>
    </source>
</evidence>
<feature type="compositionally biased region" description="Low complexity" evidence="2">
    <location>
        <begin position="103"/>
        <end position="113"/>
    </location>
</feature>
<keyword evidence="1" id="KW-0175">Coiled coil</keyword>
<name>A0AA88B0U0_FICCA</name>
<dbReference type="Proteomes" id="UP001187192">
    <property type="component" value="Unassembled WGS sequence"/>
</dbReference>
<evidence type="ECO:0000313" key="4">
    <source>
        <dbReference type="Proteomes" id="UP001187192"/>
    </source>
</evidence>
<sequence length="277" mass="31038">MPNSWRAILGAQGLVDQEDMMKRCAMGREPIDVEDCPWTTPLVWGRPESFLTKVPPIVSQAAGTNQIQAAFEPSLPPSQVAHKTRSSTNISVNVGALRRRLTPSKSKAPTSSSEPIMLDETPLTTLSPVACASTFRPPKCKREDEEWRFALAVLQGLSHQENHYVAYHIGCQITDREGQSHSKLTEEGRDQYTFDWSHARLDTLRQYCNDKLVDKEEVNADILRLASYFSDAEDEKDKGHLDEVVEEATRQADGEEVAAKELQEEAKEINDGEAEKK</sequence>
<evidence type="ECO:0000313" key="3">
    <source>
        <dbReference type="EMBL" id="GMN55596.1"/>
    </source>
</evidence>
<dbReference type="EMBL" id="BTGU01000058">
    <property type="protein sequence ID" value="GMN55596.1"/>
    <property type="molecule type" value="Genomic_DNA"/>
</dbReference>
<keyword evidence="4" id="KW-1185">Reference proteome</keyword>
<reference evidence="3" key="1">
    <citation type="submission" date="2023-07" db="EMBL/GenBank/DDBJ databases">
        <title>draft genome sequence of fig (Ficus carica).</title>
        <authorList>
            <person name="Takahashi T."/>
            <person name="Nishimura K."/>
        </authorList>
    </citation>
    <scope>NUCLEOTIDE SEQUENCE</scope>
</reference>
<comment type="caution">
    <text evidence="3">The sequence shown here is derived from an EMBL/GenBank/DDBJ whole genome shotgun (WGS) entry which is preliminary data.</text>
</comment>
<feature type="coiled-coil region" evidence="1">
    <location>
        <begin position="245"/>
        <end position="272"/>
    </location>
</feature>